<dbReference type="GeneID" id="25985730"/>
<feature type="region of interest" description="Disordered" evidence="1">
    <location>
        <begin position="1"/>
        <end position="49"/>
    </location>
</feature>
<feature type="compositionally biased region" description="Basic and acidic residues" evidence="1">
    <location>
        <begin position="30"/>
        <end position="44"/>
    </location>
</feature>
<feature type="compositionally biased region" description="Polar residues" evidence="1">
    <location>
        <begin position="72"/>
        <end position="85"/>
    </location>
</feature>
<dbReference type="KEGG" id="tasa:A1Q1_02216"/>
<evidence type="ECO:0000313" key="2">
    <source>
        <dbReference type="EMBL" id="EJT48750.1"/>
    </source>
</evidence>
<dbReference type="Proteomes" id="UP000002748">
    <property type="component" value="Unassembled WGS sequence"/>
</dbReference>
<protein>
    <submittedName>
        <fullName evidence="2">Uncharacterized protein</fullName>
    </submittedName>
</protein>
<evidence type="ECO:0000256" key="1">
    <source>
        <dbReference type="SAM" id="MobiDB-lite"/>
    </source>
</evidence>
<feature type="region of interest" description="Disordered" evidence="1">
    <location>
        <begin position="72"/>
        <end position="95"/>
    </location>
</feature>
<accession>J4UCL5</accession>
<organism evidence="2 3">
    <name type="scientific">Trichosporon asahii var. asahii (strain ATCC 90039 / CBS 2479 / JCM 2466 / KCTC 7840 / NBRC 103889/ NCYC 2677 / UAMH 7654)</name>
    <name type="common">Yeast</name>
    <dbReference type="NCBI Taxonomy" id="1186058"/>
    <lineage>
        <taxon>Eukaryota</taxon>
        <taxon>Fungi</taxon>
        <taxon>Dikarya</taxon>
        <taxon>Basidiomycota</taxon>
        <taxon>Agaricomycotina</taxon>
        <taxon>Tremellomycetes</taxon>
        <taxon>Trichosporonales</taxon>
        <taxon>Trichosporonaceae</taxon>
        <taxon>Trichosporon</taxon>
    </lineage>
</organism>
<dbReference type="VEuPathDB" id="FungiDB:A1Q1_02216"/>
<evidence type="ECO:0000313" key="3">
    <source>
        <dbReference type="Proteomes" id="UP000002748"/>
    </source>
</evidence>
<name>J4UCL5_TRIAS</name>
<dbReference type="AlphaFoldDB" id="J4UCL5"/>
<dbReference type="RefSeq" id="XP_014180636.1">
    <property type="nucleotide sequence ID" value="XM_014325161.1"/>
</dbReference>
<sequence>MQALGTDRTADPGHGGGEPRVNRDTPGMPRSDRLDGADRADRVPGMDAQGYTTVWGGDIVYGVRVLIELNTTRSLTKDASSSTTGAKPFTPGSVT</sequence>
<reference evidence="2 3" key="1">
    <citation type="journal article" date="2012" name="Eukaryot. Cell">
        <title>Draft genome sequence of CBS 2479, the standard type strain of Trichosporon asahii.</title>
        <authorList>
            <person name="Yang R.Y."/>
            <person name="Li H.T."/>
            <person name="Zhu H."/>
            <person name="Zhou G.P."/>
            <person name="Wang M."/>
            <person name="Wang L."/>
        </authorList>
    </citation>
    <scope>NUCLEOTIDE SEQUENCE [LARGE SCALE GENOMIC DNA]</scope>
    <source>
        <strain evidence="3">ATCC 90039 / CBS 2479 / JCM 2466 / KCTC 7840 / NCYC 2677 / UAMH 7654</strain>
    </source>
</reference>
<dbReference type="EMBL" id="ALBS01000192">
    <property type="protein sequence ID" value="EJT48750.1"/>
    <property type="molecule type" value="Genomic_DNA"/>
</dbReference>
<comment type="caution">
    <text evidence="2">The sequence shown here is derived from an EMBL/GenBank/DDBJ whole genome shotgun (WGS) entry which is preliminary data.</text>
</comment>
<dbReference type="HOGENOM" id="CLU_2374276_0_0_1"/>
<proteinExistence type="predicted"/>
<gene>
    <name evidence="2" type="ORF">A1Q1_02216</name>
</gene>